<dbReference type="Proteomes" id="UP000007832">
    <property type="component" value="Unassembled WGS sequence"/>
</dbReference>
<gene>
    <name evidence="2" type="ORF">HMPREF1162_1145</name>
</gene>
<evidence type="ECO:0000313" key="2">
    <source>
        <dbReference type="EMBL" id="EGR97116.1"/>
    </source>
</evidence>
<dbReference type="AlphaFoldDB" id="F9NV83"/>
<sequence>MLGTPPLSEVLLIDPSGWFTTGKELGLLTAARERRRIRLCYRRSGETSGQWLTADPYGLVNKAGSWYLVADVDGHPRMFNTSRIEER</sequence>
<feature type="domain" description="WYL" evidence="1">
    <location>
        <begin position="27"/>
        <end position="86"/>
    </location>
</feature>
<dbReference type="PROSITE" id="PS52050">
    <property type="entry name" value="WYL"/>
    <property type="match status" value="1"/>
</dbReference>
<dbReference type="RefSeq" id="WP_002549289.1">
    <property type="nucleotide sequence ID" value="NZ_AFUN01000029.1"/>
</dbReference>
<dbReference type="Pfam" id="PF13280">
    <property type="entry name" value="WYL"/>
    <property type="match status" value="1"/>
</dbReference>
<protein>
    <recommendedName>
        <fullName evidence="1">WYL domain-containing protein</fullName>
    </recommendedName>
</protein>
<evidence type="ECO:0000259" key="1">
    <source>
        <dbReference type="Pfam" id="PF13280"/>
    </source>
</evidence>
<dbReference type="STRING" id="1574624.GCA_001642025_01098"/>
<dbReference type="eggNOG" id="COG2378">
    <property type="taxonomic scope" value="Bacteria"/>
</dbReference>
<evidence type="ECO:0000313" key="3">
    <source>
        <dbReference type="Proteomes" id="UP000007832"/>
    </source>
</evidence>
<comment type="caution">
    <text evidence="2">The sequence shown here is derived from an EMBL/GenBank/DDBJ whole genome shotgun (WGS) entry which is preliminary data.</text>
</comment>
<name>F9NV83_9ACTN</name>
<accession>F9NV83</accession>
<feature type="non-terminal residue" evidence="2">
    <location>
        <position position="87"/>
    </location>
</feature>
<reference evidence="2 3" key="1">
    <citation type="submission" date="2011-07" db="EMBL/GenBank/DDBJ databases">
        <title>Genome Sequence of Propionibacterium acnes SK182B-JCVI.</title>
        <authorList>
            <person name="Durkin A.S."/>
            <person name="Madupu R."/>
            <person name="Hostetler J."/>
            <person name="Radune D."/>
            <person name="Torralba M."/>
            <person name="Methe B."/>
            <person name="Sutton G."/>
            <person name="Strausberg R.L."/>
            <person name="Nelson K.E."/>
        </authorList>
    </citation>
    <scope>NUCLEOTIDE SEQUENCE [LARGE SCALE GENOMIC DNA]</scope>
    <source>
        <strain evidence="2 3">SK182B-JCVI</strain>
    </source>
</reference>
<proteinExistence type="predicted"/>
<dbReference type="EMBL" id="AFUN01000029">
    <property type="protein sequence ID" value="EGR97116.1"/>
    <property type="molecule type" value="Genomic_DNA"/>
</dbReference>
<organism evidence="2 3">
    <name type="scientific">[Propionibacterium] namnetense SK182B-JCVI</name>
    <dbReference type="NCBI Taxonomy" id="1051006"/>
    <lineage>
        <taxon>Bacteria</taxon>
        <taxon>Bacillati</taxon>
        <taxon>Actinomycetota</taxon>
        <taxon>Actinomycetes</taxon>
        <taxon>Propionibacteriales</taxon>
        <taxon>Propionibacteriaceae</taxon>
        <taxon>Cutibacterium</taxon>
    </lineage>
</organism>
<dbReference type="InterPro" id="IPR026881">
    <property type="entry name" value="WYL_dom"/>
</dbReference>